<dbReference type="SUPFAM" id="SSF56219">
    <property type="entry name" value="DNase I-like"/>
    <property type="match status" value="1"/>
</dbReference>
<dbReference type="Gene3D" id="3.60.10.10">
    <property type="entry name" value="Endonuclease/exonuclease/phosphatase"/>
    <property type="match status" value="1"/>
</dbReference>
<dbReference type="Proteomes" id="UP001454036">
    <property type="component" value="Unassembled WGS sequence"/>
</dbReference>
<gene>
    <name evidence="2" type="ORF">LIER_32903</name>
</gene>
<sequence length="537" mass="60735">MESTIIWSLLQCSLSDSERKPIKLEAEDLAEGIVECELSVYAKVMSLKEAFVSIQVVKIALSKARNCQELLVSRVYGPILHIFFSSFMEKKRVIDGGSWYFDGQLLIIKDWVRGEDPLNYQFDECTFWLHVRGLKAEFFTWDVASKLANSSPGCEEESSDPKKECMYDLWIKALMEKSWLLFKLNDEPADTFPRRLGEESSRQGATNPEDIDEADFQHQILKWNKTFKAINDHSYGHNDNNQLAIVPNNMAQREEGVDLLNMSNMGMDGGYTSKGLGGVEYGGNLPEIIIPRGSEDKERSETPSPLAPRLTYSGGAIVMKQTGARAEEGGKGKRKMGLVSAKKKRFHSYPKSGGSRGQAKKHSLSRYGLGASPKDKTAEASPISMSTLGWNCRGVGHLRAVRALHHLVKVNKPSLILLIETKLWKQEWDVIILKLKMPNIFLVDSRGRKGGLALLWPQSLNVTVVSDSSHHIEALIEDEDVSPWRFYGHHEVKYKRLSWKLLKFINNNSSLPTAFLLDFNEVLDVIEHSSYRRQRPM</sequence>
<evidence type="ECO:0000313" key="3">
    <source>
        <dbReference type="Proteomes" id="UP001454036"/>
    </source>
</evidence>
<name>A0AAV3RYK8_LITER</name>
<evidence type="ECO:0000256" key="1">
    <source>
        <dbReference type="SAM" id="MobiDB-lite"/>
    </source>
</evidence>
<dbReference type="PANTHER" id="PTHR35218">
    <property type="entry name" value="RNASE H DOMAIN-CONTAINING PROTEIN"/>
    <property type="match status" value="1"/>
</dbReference>
<feature type="region of interest" description="Disordered" evidence="1">
    <location>
        <begin position="325"/>
        <end position="380"/>
    </location>
</feature>
<organism evidence="2 3">
    <name type="scientific">Lithospermum erythrorhizon</name>
    <name type="common">Purple gromwell</name>
    <name type="synonym">Lithospermum officinale var. erythrorhizon</name>
    <dbReference type="NCBI Taxonomy" id="34254"/>
    <lineage>
        <taxon>Eukaryota</taxon>
        <taxon>Viridiplantae</taxon>
        <taxon>Streptophyta</taxon>
        <taxon>Embryophyta</taxon>
        <taxon>Tracheophyta</taxon>
        <taxon>Spermatophyta</taxon>
        <taxon>Magnoliopsida</taxon>
        <taxon>eudicotyledons</taxon>
        <taxon>Gunneridae</taxon>
        <taxon>Pentapetalae</taxon>
        <taxon>asterids</taxon>
        <taxon>lamiids</taxon>
        <taxon>Boraginales</taxon>
        <taxon>Boraginaceae</taxon>
        <taxon>Boraginoideae</taxon>
        <taxon>Lithospermeae</taxon>
        <taxon>Lithospermum</taxon>
    </lineage>
</organism>
<proteinExistence type="predicted"/>
<feature type="compositionally biased region" description="Basic residues" evidence="1">
    <location>
        <begin position="332"/>
        <end position="348"/>
    </location>
</feature>
<keyword evidence="3" id="KW-1185">Reference proteome</keyword>
<evidence type="ECO:0008006" key="4">
    <source>
        <dbReference type="Google" id="ProtNLM"/>
    </source>
</evidence>
<dbReference type="EMBL" id="BAABME010012886">
    <property type="protein sequence ID" value="GAA0185615.1"/>
    <property type="molecule type" value="Genomic_DNA"/>
</dbReference>
<accession>A0AAV3RYK8</accession>
<dbReference type="PANTHER" id="PTHR35218:SF9">
    <property type="entry name" value="ENDONUCLEASE_EXONUCLEASE_PHOSPHATASE DOMAIN-CONTAINING PROTEIN"/>
    <property type="match status" value="1"/>
</dbReference>
<dbReference type="AlphaFoldDB" id="A0AAV3RYK8"/>
<dbReference type="InterPro" id="IPR036691">
    <property type="entry name" value="Endo/exonu/phosph_ase_sf"/>
</dbReference>
<protein>
    <recommendedName>
        <fullName evidence="4">DUF4283 domain-containing protein</fullName>
    </recommendedName>
</protein>
<comment type="caution">
    <text evidence="2">The sequence shown here is derived from an EMBL/GenBank/DDBJ whole genome shotgun (WGS) entry which is preliminary data.</text>
</comment>
<reference evidence="2 3" key="1">
    <citation type="submission" date="2024-01" db="EMBL/GenBank/DDBJ databases">
        <title>The complete chloroplast genome sequence of Lithospermum erythrorhizon: insights into the phylogenetic relationship among Boraginaceae species and the maternal lineages of purple gromwells.</title>
        <authorList>
            <person name="Okada T."/>
            <person name="Watanabe K."/>
        </authorList>
    </citation>
    <scope>NUCLEOTIDE SEQUENCE [LARGE SCALE GENOMIC DNA]</scope>
</reference>
<evidence type="ECO:0000313" key="2">
    <source>
        <dbReference type="EMBL" id="GAA0185615.1"/>
    </source>
</evidence>